<dbReference type="Proteomes" id="UP000708298">
    <property type="component" value="Unassembled WGS sequence"/>
</dbReference>
<keyword evidence="2" id="KW-0805">Transcription regulation</keyword>
<sequence>MVGRNHPFTRGKAATLAAVAAEPIILTEQDLSRAHMLQIFEKAGLRPTIAHHAGTMETMRSLAANGLGLGLSYTNPRAGTSYDGKAVRQVTIIDAASVEPVLLIRSQDNALSPAAQRLQVLIAAMRFEGSNSDAG</sequence>
<evidence type="ECO:0000256" key="3">
    <source>
        <dbReference type="ARBA" id="ARBA00023125"/>
    </source>
</evidence>
<dbReference type="PANTHER" id="PTHR30346:SF0">
    <property type="entry name" value="HCA OPERON TRANSCRIPTIONAL ACTIVATOR HCAR"/>
    <property type="match status" value="1"/>
</dbReference>
<dbReference type="GO" id="GO:0003677">
    <property type="term" value="F:DNA binding"/>
    <property type="evidence" value="ECO:0007669"/>
    <property type="project" value="UniProtKB-KW"/>
</dbReference>
<keyword evidence="4" id="KW-0804">Transcription</keyword>
<dbReference type="EMBL" id="JAESVB010000001">
    <property type="protein sequence ID" value="MCB8873879.1"/>
    <property type="molecule type" value="Genomic_DNA"/>
</dbReference>
<dbReference type="Gene3D" id="3.40.190.10">
    <property type="entry name" value="Periplasmic binding protein-like II"/>
    <property type="match status" value="2"/>
</dbReference>
<dbReference type="GO" id="GO:0032993">
    <property type="term" value="C:protein-DNA complex"/>
    <property type="evidence" value="ECO:0007669"/>
    <property type="project" value="TreeGrafter"/>
</dbReference>
<dbReference type="PANTHER" id="PTHR30346">
    <property type="entry name" value="TRANSCRIPTIONAL DUAL REGULATOR HCAR-RELATED"/>
    <property type="match status" value="1"/>
</dbReference>
<reference evidence="6" key="2">
    <citation type="submission" date="2021-01" db="EMBL/GenBank/DDBJ databases">
        <authorList>
            <person name="Mieszkin S."/>
            <person name="Pouder E."/>
            <person name="Alain K."/>
        </authorList>
    </citation>
    <scope>NUCLEOTIDE SEQUENCE</scope>
    <source>
        <strain evidence="6">HW T2.11</strain>
    </source>
</reference>
<dbReference type="SUPFAM" id="SSF53850">
    <property type="entry name" value="Periplasmic binding protein-like II"/>
    <property type="match status" value="1"/>
</dbReference>
<keyword evidence="7" id="KW-1185">Reference proteome</keyword>
<gene>
    <name evidence="6" type="ORF">ASILVAE211_01700</name>
</gene>
<evidence type="ECO:0000313" key="6">
    <source>
        <dbReference type="EMBL" id="MCB8873879.1"/>
    </source>
</evidence>
<dbReference type="GO" id="GO:0003700">
    <property type="term" value="F:DNA-binding transcription factor activity"/>
    <property type="evidence" value="ECO:0007669"/>
    <property type="project" value="TreeGrafter"/>
</dbReference>
<dbReference type="Pfam" id="PF03466">
    <property type="entry name" value="LysR_substrate"/>
    <property type="match status" value="1"/>
</dbReference>
<evidence type="ECO:0000256" key="4">
    <source>
        <dbReference type="ARBA" id="ARBA00023163"/>
    </source>
</evidence>
<comment type="similarity">
    <text evidence="1">Belongs to the LysR transcriptional regulatory family.</text>
</comment>
<evidence type="ECO:0000256" key="2">
    <source>
        <dbReference type="ARBA" id="ARBA00023015"/>
    </source>
</evidence>
<evidence type="ECO:0000256" key="1">
    <source>
        <dbReference type="ARBA" id="ARBA00009437"/>
    </source>
</evidence>
<evidence type="ECO:0000313" key="7">
    <source>
        <dbReference type="Proteomes" id="UP000708298"/>
    </source>
</evidence>
<name>A0A963YNT6_9PROT</name>
<keyword evidence="3" id="KW-0238">DNA-binding</keyword>
<protein>
    <recommendedName>
        <fullName evidence="5">LysR substrate-binding domain-containing protein</fullName>
    </recommendedName>
</protein>
<dbReference type="AlphaFoldDB" id="A0A963YNT6"/>
<proteinExistence type="inferred from homology"/>
<dbReference type="InterPro" id="IPR005119">
    <property type="entry name" value="LysR_subst-bd"/>
</dbReference>
<reference evidence="6" key="1">
    <citation type="journal article" date="2021" name="Microorganisms">
        <title>Acidisoma silvae sp. nov. and Acidisomacellulosilytica sp. nov., Two Acidophilic Bacteria Isolated from Decaying Wood, Hydrolyzing Cellulose and Producing Poly-3-hydroxybutyrate.</title>
        <authorList>
            <person name="Mieszkin S."/>
            <person name="Pouder E."/>
            <person name="Uroz S."/>
            <person name="Simon-Colin C."/>
            <person name="Alain K."/>
        </authorList>
    </citation>
    <scope>NUCLEOTIDE SEQUENCE</scope>
    <source>
        <strain evidence="6">HW T2.11</strain>
    </source>
</reference>
<organism evidence="6 7">
    <name type="scientific">Acidisoma silvae</name>
    <dbReference type="NCBI Taxonomy" id="2802396"/>
    <lineage>
        <taxon>Bacteria</taxon>
        <taxon>Pseudomonadati</taxon>
        <taxon>Pseudomonadota</taxon>
        <taxon>Alphaproteobacteria</taxon>
        <taxon>Acetobacterales</taxon>
        <taxon>Acidocellaceae</taxon>
        <taxon>Acidisoma</taxon>
    </lineage>
</organism>
<comment type="caution">
    <text evidence="6">The sequence shown here is derived from an EMBL/GenBank/DDBJ whole genome shotgun (WGS) entry which is preliminary data.</text>
</comment>
<accession>A0A963YNT6</accession>
<evidence type="ECO:0000259" key="5">
    <source>
        <dbReference type="Pfam" id="PF03466"/>
    </source>
</evidence>
<feature type="domain" description="LysR substrate-binding" evidence="5">
    <location>
        <begin position="2"/>
        <end position="118"/>
    </location>
</feature>